<proteinExistence type="predicted"/>
<comment type="caution">
    <text evidence="2">The sequence shown here is derived from an EMBL/GenBank/DDBJ whole genome shotgun (WGS) entry which is preliminary data.</text>
</comment>
<keyword evidence="3" id="KW-1185">Reference proteome</keyword>
<dbReference type="EMBL" id="BAAATZ010000021">
    <property type="protein sequence ID" value="GAA2732320.1"/>
    <property type="molecule type" value="Genomic_DNA"/>
</dbReference>
<accession>A0ABN3UGM0</accession>
<dbReference type="InterPro" id="IPR011330">
    <property type="entry name" value="Glyco_hydro/deAcase_b/a-brl"/>
</dbReference>
<evidence type="ECO:0000313" key="2">
    <source>
        <dbReference type="EMBL" id="GAA2732320.1"/>
    </source>
</evidence>
<reference evidence="2 3" key="1">
    <citation type="journal article" date="2019" name="Int. J. Syst. Evol. Microbiol.">
        <title>The Global Catalogue of Microorganisms (GCM) 10K type strain sequencing project: providing services to taxonomists for standard genome sequencing and annotation.</title>
        <authorList>
            <consortium name="The Broad Institute Genomics Platform"/>
            <consortium name="The Broad Institute Genome Sequencing Center for Infectious Disease"/>
            <person name="Wu L."/>
            <person name="Ma J."/>
        </authorList>
    </citation>
    <scope>NUCLEOTIDE SEQUENCE [LARGE SCALE GENOMIC DNA]</scope>
    <source>
        <strain evidence="2 3">JCM 8201</strain>
    </source>
</reference>
<dbReference type="InterPro" id="IPR050248">
    <property type="entry name" value="Polysacc_deacetylase_ArnD"/>
</dbReference>
<dbReference type="PROSITE" id="PS51677">
    <property type="entry name" value="NODB"/>
    <property type="match status" value="1"/>
</dbReference>
<name>A0ABN3UGM0_9ACTN</name>
<feature type="domain" description="NodB homology" evidence="1">
    <location>
        <begin position="85"/>
        <end position="264"/>
    </location>
</feature>
<sequence length="280" mass="30857">MFAMRGGFPLLSSAVAAVLAVAAGVWPSVRVQAVNGPDVEEMKAEYRTVFSDRSWPAPAPGSWTLPQPSADGLPPVISRIETQEKVVFLTIDDGYEYDAEFVEIVRQEKVPILTFLTSVYIPQHGPYFWALKSAGSRMENHSVNHKNLGVLGPEGQRQEICGASDKIEEQYGRRPTIFRPPFGSYNDTTRQVVKECGMKSVLLWSAEYYNGTTSPQGVRDAFVRGDGGQGFKPGDIILMHYRKGLAAQMRTILGWIREQGFKPAAVENYLPESLGGNAKG</sequence>
<dbReference type="PANTHER" id="PTHR10587">
    <property type="entry name" value="GLYCOSYL TRANSFERASE-RELATED"/>
    <property type="match status" value="1"/>
</dbReference>
<evidence type="ECO:0000313" key="3">
    <source>
        <dbReference type="Proteomes" id="UP001501842"/>
    </source>
</evidence>
<dbReference type="PANTHER" id="PTHR10587:SF134">
    <property type="entry name" value="SECRETED PROTEIN"/>
    <property type="match status" value="1"/>
</dbReference>
<dbReference type="Pfam" id="PF01522">
    <property type="entry name" value="Polysacc_deac_1"/>
    <property type="match status" value="1"/>
</dbReference>
<dbReference type="Gene3D" id="3.20.20.370">
    <property type="entry name" value="Glycoside hydrolase/deacetylase"/>
    <property type="match status" value="1"/>
</dbReference>
<dbReference type="CDD" id="cd10917">
    <property type="entry name" value="CE4_NodB_like_6s_7s"/>
    <property type="match status" value="1"/>
</dbReference>
<dbReference type="Proteomes" id="UP001501842">
    <property type="component" value="Unassembled WGS sequence"/>
</dbReference>
<organism evidence="2 3">
    <name type="scientific">Actinocorallia aurantiaca</name>
    <dbReference type="NCBI Taxonomy" id="46204"/>
    <lineage>
        <taxon>Bacteria</taxon>
        <taxon>Bacillati</taxon>
        <taxon>Actinomycetota</taxon>
        <taxon>Actinomycetes</taxon>
        <taxon>Streptosporangiales</taxon>
        <taxon>Thermomonosporaceae</taxon>
        <taxon>Actinocorallia</taxon>
    </lineage>
</organism>
<evidence type="ECO:0000259" key="1">
    <source>
        <dbReference type="PROSITE" id="PS51677"/>
    </source>
</evidence>
<gene>
    <name evidence="2" type="ORF">GCM10010439_49790</name>
</gene>
<dbReference type="SUPFAM" id="SSF88713">
    <property type="entry name" value="Glycoside hydrolase/deacetylase"/>
    <property type="match status" value="1"/>
</dbReference>
<dbReference type="InterPro" id="IPR002509">
    <property type="entry name" value="NODB_dom"/>
</dbReference>
<protein>
    <recommendedName>
        <fullName evidence="1">NodB homology domain-containing protein</fullName>
    </recommendedName>
</protein>